<protein>
    <recommendedName>
        <fullName evidence="4">Lipoprotein</fullName>
    </recommendedName>
</protein>
<gene>
    <name evidence="2" type="ORF">BHE75_02160</name>
</gene>
<organism evidence="2 3">
    <name type="scientific">Edaphosphingomonas haloaromaticamans</name>
    <dbReference type="NCBI Taxonomy" id="653954"/>
    <lineage>
        <taxon>Bacteria</taxon>
        <taxon>Pseudomonadati</taxon>
        <taxon>Pseudomonadota</taxon>
        <taxon>Alphaproteobacteria</taxon>
        <taxon>Sphingomonadales</taxon>
        <taxon>Rhizorhabdaceae</taxon>
        <taxon>Edaphosphingomonas</taxon>
    </lineage>
</organism>
<sequence>MRLALIALLATLAGCSGAQPSASRRAAPPAAPVDDGIPLGTLPRQQLAAGQCALFLWKAGNEARLVLMARVDPPMARIAIGGQQMDLARTNIAAGDGGSMFANAVYSDGTTTVTLDVRLEQRSTLQGGAVVTDGSLRLDRPDGESFVMPAAGLLACR</sequence>
<dbReference type="PROSITE" id="PS51257">
    <property type="entry name" value="PROKAR_LIPOPROTEIN"/>
    <property type="match status" value="1"/>
</dbReference>
<name>A0A1S1HD96_9SPHN</name>
<accession>A0A1S1HD96</accession>
<dbReference type="Proteomes" id="UP000179467">
    <property type="component" value="Unassembled WGS sequence"/>
</dbReference>
<evidence type="ECO:0000313" key="3">
    <source>
        <dbReference type="Proteomes" id="UP000179467"/>
    </source>
</evidence>
<evidence type="ECO:0000313" key="2">
    <source>
        <dbReference type="EMBL" id="OHT20165.1"/>
    </source>
</evidence>
<feature type="chain" id="PRO_5010276521" description="Lipoprotein" evidence="1">
    <location>
        <begin position="19"/>
        <end position="157"/>
    </location>
</feature>
<evidence type="ECO:0008006" key="4">
    <source>
        <dbReference type="Google" id="ProtNLM"/>
    </source>
</evidence>
<keyword evidence="1" id="KW-0732">Signal</keyword>
<comment type="caution">
    <text evidence="2">The sequence shown here is derived from an EMBL/GenBank/DDBJ whole genome shotgun (WGS) entry which is preliminary data.</text>
</comment>
<dbReference type="EMBL" id="MIPT01000001">
    <property type="protein sequence ID" value="OHT20165.1"/>
    <property type="molecule type" value="Genomic_DNA"/>
</dbReference>
<proteinExistence type="predicted"/>
<keyword evidence="3" id="KW-1185">Reference proteome</keyword>
<feature type="signal peptide" evidence="1">
    <location>
        <begin position="1"/>
        <end position="18"/>
    </location>
</feature>
<evidence type="ECO:0000256" key="1">
    <source>
        <dbReference type="SAM" id="SignalP"/>
    </source>
</evidence>
<reference evidence="2 3" key="1">
    <citation type="submission" date="2016-09" db="EMBL/GenBank/DDBJ databases">
        <title>Metabolic pathway, cell adaptation mechanisms and a novel monoxygenase revealed through proteogenomic-transcription analysis of a Sphingomonas haloaromaticamans strain degrading the fungicide ortho-phenylphenol.</title>
        <authorList>
            <person name="Perruchon C."/>
            <person name="Papadopoulou E.S."/>
            <person name="Rousidou C."/>
            <person name="Vasileiadis S."/>
            <person name="Tanou G."/>
            <person name="Amoutzias G."/>
            <person name="Molassiotis A."/>
            <person name="Karpouzas D.G."/>
        </authorList>
    </citation>
    <scope>NUCLEOTIDE SEQUENCE [LARGE SCALE GENOMIC DNA]</scope>
    <source>
        <strain evidence="2 3">P3</strain>
    </source>
</reference>
<dbReference type="AlphaFoldDB" id="A0A1S1HD96"/>
<dbReference type="RefSeq" id="WP_015456820.1">
    <property type="nucleotide sequence ID" value="NZ_MIPT01000001.1"/>
</dbReference>